<evidence type="ECO:0000256" key="2">
    <source>
        <dbReference type="SAM" id="MobiDB-lite"/>
    </source>
</evidence>
<evidence type="ECO:0000256" key="1">
    <source>
        <dbReference type="ARBA" id="ARBA00005474"/>
    </source>
</evidence>
<feature type="region of interest" description="Disordered" evidence="2">
    <location>
        <begin position="537"/>
        <end position="599"/>
    </location>
</feature>
<feature type="region of interest" description="Disordered" evidence="2">
    <location>
        <begin position="225"/>
        <end position="248"/>
    </location>
</feature>
<dbReference type="InterPro" id="IPR004883">
    <property type="entry name" value="LOB"/>
</dbReference>
<dbReference type="Pfam" id="PF03195">
    <property type="entry name" value="LOB"/>
    <property type="match status" value="1"/>
</dbReference>
<reference evidence="4" key="1">
    <citation type="submission" date="2020-05" db="EMBL/GenBank/DDBJ databases">
        <title>WGS assembly of Panicum virgatum.</title>
        <authorList>
            <person name="Lovell J.T."/>
            <person name="Jenkins J."/>
            <person name="Shu S."/>
            <person name="Juenger T.E."/>
            <person name="Schmutz J."/>
        </authorList>
    </citation>
    <scope>NUCLEOTIDE SEQUENCE</scope>
    <source>
        <strain evidence="4">AP13</strain>
    </source>
</reference>
<accession>A0A8T0VAK7</accession>
<evidence type="ECO:0000313" key="4">
    <source>
        <dbReference type="EMBL" id="KAG2631748.1"/>
    </source>
</evidence>
<comment type="caution">
    <text evidence="4">The sequence shown here is derived from an EMBL/GenBank/DDBJ whole genome shotgun (WGS) entry which is preliminary data.</text>
</comment>
<gene>
    <name evidence="4" type="ORF">PVAP13_2NG044300</name>
</gene>
<dbReference type="GO" id="GO:0009755">
    <property type="term" value="P:hormone-mediated signaling pathway"/>
    <property type="evidence" value="ECO:0007669"/>
    <property type="project" value="TreeGrafter"/>
</dbReference>
<name>A0A8T0VAK7_PANVG</name>
<dbReference type="PROSITE" id="PS50891">
    <property type="entry name" value="LOB"/>
    <property type="match status" value="1"/>
</dbReference>
<dbReference type="PANTHER" id="PTHR31529:SF26">
    <property type="entry name" value="LOB DOMAIN-CONTAINING PROTEIN CRL1"/>
    <property type="match status" value="1"/>
</dbReference>
<feature type="compositionally biased region" description="Low complexity" evidence="2">
    <location>
        <begin position="568"/>
        <end position="581"/>
    </location>
</feature>
<feature type="domain" description="LOB" evidence="3">
    <location>
        <begin position="21"/>
        <end position="125"/>
    </location>
</feature>
<comment type="similarity">
    <text evidence="1">Belongs to the LOB domain-containing protein family.</text>
</comment>
<organism evidence="4 5">
    <name type="scientific">Panicum virgatum</name>
    <name type="common">Blackwell switchgrass</name>
    <dbReference type="NCBI Taxonomy" id="38727"/>
    <lineage>
        <taxon>Eukaryota</taxon>
        <taxon>Viridiplantae</taxon>
        <taxon>Streptophyta</taxon>
        <taxon>Embryophyta</taxon>
        <taxon>Tracheophyta</taxon>
        <taxon>Spermatophyta</taxon>
        <taxon>Magnoliopsida</taxon>
        <taxon>Liliopsida</taxon>
        <taxon>Poales</taxon>
        <taxon>Poaceae</taxon>
        <taxon>PACMAD clade</taxon>
        <taxon>Panicoideae</taxon>
        <taxon>Panicodae</taxon>
        <taxon>Paniceae</taxon>
        <taxon>Panicinae</taxon>
        <taxon>Panicum</taxon>
        <taxon>Panicum sect. Hiantes</taxon>
    </lineage>
</organism>
<dbReference type="OrthoDB" id="670878at2759"/>
<dbReference type="AlphaFoldDB" id="A0A8T0VAK7"/>
<evidence type="ECO:0000313" key="5">
    <source>
        <dbReference type="Proteomes" id="UP000823388"/>
    </source>
</evidence>
<protein>
    <recommendedName>
        <fullName evidence="3">LOB domain-containing protein</fullName>
    </recommendedName>
</protein>
<dbReference type="Proteomes" id="UP000823388">
    <property type="component" value="Chromosome 2N"/>
</dbReference>
<dbReference type="EMBL" id="CM029040">
    <property type="protein sequence ID" value="KAG2631747.1"/>
    <property type="molecule type" value="Genomic_DNA"/>
</dbReference>
<keyword evidence="5" id="KW-1185">Reference proteome</keyword>
<dbReference type="PANTHER" id="PTHR31529">
    <property type="entry name" value="LOB DOMAIN CONTAINING PROTEIN"/>
    <property type="match status" value="1"/>
</dbReference>
<dbReference type="EMBL" id="CM029040">
    <property type="protein sequence ID" value="KAG2631748.1"/>
    <property type="molecule type" value="Genomic_DNA"/>
</dbReference>
<evidence type="ECO:0000259" key="3">
    <source>
        <dbReference type="PROSITE" id="PS50891"/>
    </source>
</evidence>
<dbReference type="GO" id="GO:0005634">
    <property type="term" value="C:nucleus"/>
    <property type="evidence" value="ECO:0007669"/>
    <property type="project" value="TreeGrafter"/>
</dbReference>
<proteinExistence type="inferred from homology"/>
<feature type="compositionally biased region" description="Low complexity" evidence="2">
    <location>
        <begin position="232"/>
        <end position="248"/>
    </location>
</feature>
<dbReference type="GO" id="GO:0045893">
    <property type="term" value="P:positive regulation of DNA-templated transcription"/>
    <property type="evidence" value="ECO:0007669"/>
    <property type="project" value="TreeGrafter"/>
</dbReference>
<sequence length="599" mass="64665">MPEDEVELVSWTAAAQPAVQMPCGACRSLRRRCVPGCVFAPYFPAEGDGPSRFTAVHRVFGASNAARMLEDVERPGERRRAAETLVEEARARVRDPALGCLSYVAVLQMLNEKAREQVDAVRAEIAAEFGPEAASEPVDLAAAGPEVKLEAMAQAERALAQAREKDAKMLVARRAVDLKWRKLRQAERRAAGERLRLPGGRWLDTNNQMAETENTAAAAAVTELDSPEGNGHPQQSAPAAAANQHRHLAAQQAWAEPGIPEGYGHGQLHELMAETQQTTAGAEALTSEQAPAAALQHHDSAATRLDGTGISFLDRHQVAAAGELSKKLDTMIRRFAAAQQYDDPAAARYPWMGPDVSPRLRQPPQPQDTMPLVAEARDQDLMLLLAQQIAEAEQDAMMQLLAAGAPQRDILAAAAKVAREQDIMAQVATAELSREQEMIVRQARQPEMTMLLQAAAAHQDPMARYSKTELDISLGQGHPYRHQPTVQQLADVERVAREPNTTTMQQVAAYMNGEHVSDSGVTAAFQLPGSAEAAPFRVQQQPPPQGQTPSALGLEVDSSLPPLPPSLGGPHPHGQVSQQQGTDGGDEDQSSDLSVYLFD</sequence>